<keyword evidence="7 13" id="KW-0067">ATP-binding</keyword>
<dbReference type="PROSITE" id="PS00697">
    <property type="entry name" value="DNA_LIGASE_A1"/>
    <property type="match status" value="1"/>
</dbReference>
<dbReference type="InterPro" id="IPR012308">
    <property type="entry name" value="DNA_ligase_ATP-dep_N"/>
</dbReference>
<dbReference type="NCBIfam" id="NF002868">
    <property type="entry name" value="PRK03180.1"/>
    <property type="match status" value="1"/>
</dbReference>
<name>A0ABP5DJ20_9ACTN</name>
<dbReference type="EMBL" id="BAAAQM010000028">
    <property type="protein sequence ID" value="GAA1981096.1"/>
    <property type="molecule type" value="Genomic_DNA"/>
</dbReference>
<keyword evidence="1 13" id="KW-0436">Ligase</keyword>
<evidence type="ECO:0000256" key="9">
    <source>
        <dbReference type="ARBA" id="ARBA00023172"/>
    </source>
</evidence>
<evidence type="ECO:0000256" key="11">
    <source>
        <dbReference type="ARBA" id="ARBA00023306"/>
    </source>
</evidence>
<keyword evidence="18" id="KW-1185">Reference proteome</keyword>
<evidence type="ECO:0000256" key="6">
    <source>
        <dbReference type="ARBA" id="ARBA00022763"/>
    </source>
</evidence>
<feature type="binding site" evidence="13">
    <location>
        <position position="276"/>
    </location>
    <ligand>
        <name>ATP</name>
        <dbReference type="ChEBI" id="CHEBI:30616"/>
    </ligand>
</feature>
<dbReference type="PROSITE" id="PS50160">
    <property type="entry name" value="DNA_LIGASE_A3"/>
    <property type="match status" value="1"/>
</dbReference>
<dbReference type="InterPro" id="IPR036599">
    <property type="entry name" value="DNA_ligase_N_sf"/>
</dbReference>
<dbReference type="GO" id="GO:0016874">
    <property type="term" value="F:ligase activity"/>
    <property type="evidence" value="ECO:0007669"/>
    <property type="project" value="UniProtKB-KW"/>
</dbReference>
<keyword evidence="3 13" id="KW-0235">DNA replication</keyword>
<dbReference type="Pfam" id="PF01068">
    <property type="entry name" value="DNA_ligase_A_M"/>
    <property type="match status" value="1"/>
</dbReference>
<dbReference type="InterPro" id="IPR050191">
    <property type="entry name" value="ATP-dep_DNA_ligase"/>
</dbReference>
<organism evidence="17 18">
    <name type="scientific">Catenulispora subtropica</name>
    <dbReference type="NCBI Taxonomy" id="450798"/>
    <lineage>
        <taxon>Bacteria</taxon>
        <taxon>Bacillati</taxon>
        <taxon>Actinomycetota</taxon>
        <taxon>Actinomycetes</taxon>
        <taxon>Catenulisporales</taxon>
        <taxon>Catenulisporaceae</taxon>
        <taxon>Catenulispora</taxon>
    </lineage>
</organism>
<comment type="similarity">
    <text evidence="13 15">Belongs to the ATP-dependent DNA ligase family.</text>
</comment>
<evidence type="ECO:0000256" key="2">
    <source>
        <dbReference type="ARBA" id="ARBA00022618"/>
    </source>
</evidence>
<keyword evidence="11 13" id="KW-0131">Cell cycle</keyword>
<dbReference type="Pfam" id="PF04675">
    <property type="entry name" value="DNA_ligase_A_N"/>
    <property type="match status" value="1"/>
</dbReference>
<dbReference type="Proteomes" id="UP001499854">
    <property type="component" value="Unassembled WGS sequence"/>
</dbReference>
<keyword evidence="8 13" id="KW-0460">Magnesium</keyword>
<keyword evidence="6 13" id="KW-0227">DNA damage</keyword>
<evidence type="ECO:0000259" key="16">
    <source>
        <dbReference type="PROSITE" id="PS50160"/>
    </source>
</evidence>
<comment type="function">
    <text evidence="13">DNA ligase that seals nicks in double-stranded DNA during DNA replication, DNA recombination and DNA repair.</text>
</comment>
<dbReference type="HAMAP" id="MF_00407">
    <property type="entry name" value="DNA_ligase"/>
    <property type="match status" value="1"/>
</dbReference>
<keyword evidence="4 13" id="KW-0479">Metal-binding</keyword>
<dbReference type="Gene3D" id="3.30.470.30">
    <property type="entry name" value="DNA ligase/mRNA capping enzyme"/>
    <property type="match status" value="1"/>
</dbReference>
<evidence type="ECO:0000256" key="13">
    <source>
        <dbReference type="HAMAP-Rule" id="MF_00407"/>
    </source>
</evidence>
<accession>A0ABP5DJ20</accession>
<evidence type="ECO:0000256" key="14">
    <source>
        <dbReference type="RuleBase" id="RU000617"/>
    </source>
</evidence>
<feature type="binding site" evidence="13">
    <location>
        <position position="394"/>
    </location>
    <ligand>
        <name>ATP</name>
        <dbReference type="ChEBI" id="CHEBI:30616"/>
    </ligand>
</feature>
<proteinExistence type="inferred from homology"/>
<evidence type="ECO:0000256" key="5">
    <source>
        <dbReference type="ARBA" id="ARBA00022741"/>
    </source>
</evidence>
<feature type="binding site" evidence="13">
    <location>
        <position position="232"/>
    </location>
    <ligand>
        <name>ATP</name>
        <dbReference type="ChEBI" id="CHEBI:30616"/>
    </ligand>
</feature>
<dbReference type="SUPFAM" id="SSF56091">
    <property type="entry name" value="DNA ligase/mRNA capping enzyme, catalytic domain"/>
    <property type="match status" value="1"/>
</dbReference>
<dbReference type="InterPro" id="IPR012309">
    <property type="entry name" value="DNA_ligase_ATP-dep_C"/>
</dbReference>
<feature type="binding site" evidence="13">
    <location>
        <position position="388"/>
    </location>
    <ligand>
        <name>ATP</name>
        <dbReference type="ChEBI" id="CHEBI:30616"/>
    </ligand>
</feature>
<feature type="binding site" evidence="13">
    <location>
        <position position="247"/>
    </location>
    <ligand>
        <name>ATP</name>
        <dbReference type="ChEBI" id="CHEBI:30616"/>
    </ligand>
</feature>
<dbReference type="SUPFAM" id="SSF117018">
    <property type="entry name" value="ATP-dependent DNA ligase DNA-binding domain"/>
    <property type="match status" value="1"/>
</dbReference>
<dbReference type="PANTHER" id="PTHR45674">
    <property type="entry name" value="DNA LIGASE 1/3 FAMILY MEMBER"/>
    <property type="match status" value="1"/>
</dbReference>
<evidence type="ECO:0000256" key="15">
    <source>
        <dbReference type="RuleBase" id="RU004196"/>
    </source>
</evidence>
<dbReference type="CDD" id="cd07972">
    <property type="entry name" value="OBF_DNA_ligase_Arch_LigB"/>
    <property type="match status" value="1"/>
</dbReference>
<feature type="domain" description="ATP-dependent DNA ligase family profile" evidence="16">
    <location>
        <begin position="304"/>
        <end position="428"/>
    </location>
</feature>
<evidence type="ECO:0000256" key="8">
    <source>
        <dbReference type="ARBA" id="ARBA00022842"/>
    </source>
</evidence>
<reference evidence="18" key="1">
    <citation type="journal article" date="2019" name="Int. J. Syst. Evol. Microbiol.">
        <title>The Global Catalogue of Microorganisms (GCM) 10K type strain sequencing project: providing services to taxonomists for standard genome sequencing and annotation.</title>
        <authorList>
            <consortium name="The Broad Institute Genomics Platform"/>
            <consortium name="The Broad Institute Genome Sequencing Center for Infectious Disease"/>
            <person name="Wu L."/>
            <person name="Ma J."/>
        </authorList>
    </citation>
    <scope>NUCLEOTIDE SEQUENCE [LARGE SCALE GENOMIC DNA]</scope>
    <source>
        <strain evidence="18">JCM 16013</strain>
    </source>
</reference>
<protein>
    <recommendedName>
        <fullName evidence="13">Probable DNA ligase</fullName>
        <ecNumber evidence="13">6.5.1.1</ecNumber>
    </recommendedName>
    <alternativeName>
        <fullName evidence="13">Polydeoxyribonucleotide synthase [ATP]</fullName>
    </alternativeName>
</protein>
<evidence type="ECO:0000313" key="17">
    <source>
        <dbReference type="EMBL" id="GAA1981096.1"/>
    </source>
</evidence>
<comment type="caution">
    <text evidence="17">The sequence shown here is derived from an EMBL/GenBank/DDBJ whole genome shotgun (WGS) entry which is preliminary data.</text>
</comment>
<dbReference type="SUPFAM" id="SSF50249">
    <property type="entry name" value="Nucleic acid-binding proteins"/>
    <property type="match status" value="1"/>
</dbReference>
<dbReference type="InterPro" id="IPR012310">
    <property type="entry name" value="DNA_ligase_ATP-dep_cent"/>
</dbReference>
<dbReference type="CDD" id="cd07901">
    <property type="entry name" value="Adenylation_DNA_ligase_Arch_LigB"/>
    <property type="match status" value="1"/>
</dbReference>
<dbReference type="InterPro" id="IPR016059">
    <property type="entry name" value="DNA_ligase_ATP-dep_CS"/>
</dbReference>
<dbReference type="NCBIfam" id="TIGR00574">
    <property type="entry name" value="dnl1"/>
    <property type="match status" value="1"/>
</dbReference>
<evidence type="ECO:0000313" key="18">
    <source>
        <dbReference type="Proteomes" id="UP001499854"/>
    </source>
</evidence>
<keyword evidence="9 13" id="KW-0233">DNA recombination</keyword>
<feature type="binding site" evidence="13">
    <location>
        <position position="225"/>
    </location>
    <ligand>
        <name>ATP</name>
        <dbReference type="ChEBI" id="CHEBI:30616"/>
    </ligand>
</feature>
<comment type="cofactor">
    <cofactor evidence="13">
        <name>Mg(2+)</name>
        <dbReference type="ChEBI" id="CHEBI:18420"/>
    </cofactor>
</comment>
<evidence type="ECO:0000256" key="10">
    <source>
        <dbReference type="ARBA" id="ARBA00023204"/>
    </source>
</evidence>
<evidence type="ECO:0000256" key="1">
    <source>
        <dbReference type="ARBA" id="ARBA00022598"/>
    </source>
</evidence>
<dbReference type="Gene3D" id="1.10.3260.10">
    <property type="entry name" value="DNA ligase, ATP-dependent, N-terminal domain"/>
    <property type="match status" value="1"/>
</dbReference>
<feature type="active site" description="N6-AMP-lysine intermediate" evidence="13">
    <location>
        <position position="227"/>
    </location>
</feature>
<sequence>MWVSGVAPVSAVADDALMRLSDLADTSIAVTASSARTAKIALLAERLRAASPEEVPIAVHYLSGELPQRQIGVGWATLRDLPGPAPVAELELIEVDRILAEVGTTTGTGSQARRRDLLAGLFDRATAGEQAFLRGLLTGDLRQGALDGVMADAVAKAAAVPATEVRRAAMLGGDLASAARTALRDGVPGLRAVGLVVGRPIQPMLAATADSVEAALAKTAAAALEWKLDGIRVQIHRAGDRVQVFTRSLDDITDRLPEVVELALALPVADAVLDGEALALAADGRPRPFQETASRTGSRRDVTRLREQIPLTVFLFDLLHLDGRDLIDLPSHERSALLASIAPSATVTPRLVTDDPQAAEAFARDALERGHEGVIVKALDAPYAAGRRGAAWLKVKPVHTLDLVVIAAEWGHGRRSGRLSNLHLAARDPETGGFVMLGKTFKGMTDELLAWQTERLRALQTGADDWTVRVRPELVVEIAFDGVQRSTRYPGGVTLRFARVLRYREDKRAQDADTIDAVRAIAGMSAA</sequence>
<evidence type="ECO:0000256" key="4">
    <source>
        <dbReference type="ARBA" id="ARBA00022723"/>
    </source>
</evidence>
<dbReference type="Gene3D" id="2.40.50.140">
    <property type="entry name" value="Nucleic acid-binding proteins"/>
    <property type="match status" value="1"/>
</dbReference>
<keyword evidence="10 13" id="KW-0234">DNA repair</keyword>
<dbReference type="InterPro" id="IPR022865">
    <property type="entry name" value="DNA_ligae_ATP-dep_bac/arc"/>
</dbReference>
<evidence type="ECO:0000256" key="3">
    <source>
        <dbReference type="ARBA" id="ARBA00022705"/>
    </source>
</evidence>
<dbReference type="InterPro" id="IPR000977">
    <property type="entry name" value="DNA_ligase_ATP-dep"/>
</dbReference>
<evidence type="ECO:0000256" key="12">
    <source>
        <dbReference type="ARBA" id="ARBA00034003"/>
    </source>
</evidence>
<dbReference type="InterPro" id="IPR012340">
    <property type="entry name" value="NA-bd_OB-fold"/>
</dbReference>
<keyword evidence="2 13" id="KW-0132">Cell division</keyword>
<dbReference type="EC" id="6.5.1.1" evidence="13"/>
<dbReference type="PANTHER" id="PTHR45674:SF13">
    <property type="entry name" value="DNA LIGASE-RELATED"/>
    <property type="match status" value="1"/>
</dbReference>
<gene>
    <name evidence="13" type="primary">lig</name>
    <name evidence="17" type="ORF">GCM10009838_47850</name>
</gene>
<comment type="catalytic activity">
    <reaction evidence="12 13 14">
        <text>ATP + (deoxyribonucleotide)n-3'-hydroxyl + 5'-phospho-(deoxyribonucleotide)m = (deoxyribonucleotide)n+m + AMP + diphosphate.</text>
        <dbReference type="EC" id="6.5.1.1"/>
    </reaction>
</comment>
<keyword evidence="5 13" id="KW-0547">Nucleotide-binding</keyword>
<feature type="binding site" evidence="13">
    <location>
        <position position="316"/>
    </location>
    <ligand>
        <name>ATP</name>
        <dbReference type="ChEBI" id="CHEBI:30616"/>
    </ligand>
</feature>
<dbReference type="Pfam" id="PF04679">
    <property type="entry name" value="DNA_ligase_A_C"/>
    <property type="match status" value="1"/>
</dbReference>
<evidence type="ECO:0000256" key="7">
    <source>
        <dbReference type="ARBA" id="ARBA00022840"/>
    </source>
</evidence>